<sequence length="82" mass="9458">MNTHEKCLRSLIEKWLSPTPAVAVRVIRASCTRSNCRRYVRVETLGPRGLFAMFFFQHEDGSWQVFPPELQRPAIGAYQYAA</sequence>
<reference evidence="1 2" key="1">
    <citation type="journal article" date="2024" name="Chem. Sci.">
        <title>Discovery of megapolipeptins by genome mining of a Burkholderiales bacteria collection.</title>
        <authorList>
            <person name="Paulo B.S."/>
            <person name="Recchia M.J.J."/>
            <person name="Lee S."/>
            <person name="Fergusson C.H."/>
            <person name="Romanowski S.B."/>
            <person name="Hernandez A."/>
            <person name="Krull N."/>
            <person name="Liu D.Y."/>
            <person name="Cavanagh H."/>
            <person name="Bos A."/>
            <person name="Gray C.A."/>
            <person name="Murphy B.T."/>
            <person name="Linington R.G."/>
            <person name="Eustaquio A.S."/>
        </authorList>
    </citation>
    <scope>NUCLEOTIDE SEQUENCE [LARGE SCALE GENOMIC DNA]</scope>
    <source>
        <strain evidence="1 2">RL16-012-BIC-B</strain>
    </source>
</reference>
<keyword evidence="2" id="KW-1185">Reference proteome</keyword>
<dbReference type="EMBL" id="JAQQFN010000036">
    <property type="protein sequence ID" value="MFL9888167.1"/>
    <property type="molecule type" value="Genomic_DNA"/>
</dbReference>
<dbReference type="Proteomes" id="UP001629249">
    <property type="component" value="Unassembled WGS sequence"/>
</dbReference>
<comment type="caution">
    <text evidence="1">The sequence shown here is derived from an EMBL/GenBank/DDBJ whole genome shotgun (WGS) entry which is preliminary data.</text>
</comment>
<evidence type="ECO:0000313" key="2">
    <source>
        <dbReference type="Proteomes" id="UP001629249"/>
    </source>
</evidence>
<organism evidence="1 2">
    <name type="scientific">Paraburkholderia agricolaris</name>
    <dbReference type="NCBI Taxonomy" id="2152888"/>
    <lineage>
        <taxon>Bacteria</taxon>
        <taxon>Pseudomonadati</taxon>
        <taxon>Pseudomonadota</taxon>
        <taxon>Betaproteobacteria</taxon>
        <taxon>Burkholderiales</taxon>
        <taxon>Burkholderiaceae</taxon>
        <taxon>Paraburkholderia</taxon>
    </lineage>
</organism>
<evidence type="ECO:0000313" key="1">
    <source>
        <dbReference type="EMBL" id="MFL9888167.1"/>
    </source>
</evidence>
<name>A0ABW8ZZ21_9BURK</name>
<protein>
    <submittedName>
        <fullName evidence="1">Uncharacterized protein</fullName>
    </submittedName>
</protein>
<dbReference type="RefSeq" id="WP_408334239.1">
    <property type="nucleotide sequence ID" value="NZ_JAQQFH010000042.1"/>
</dbReference>
<gene>
    <name evidence="1" type="ORF">PQR66_34435</name>
</gene>
<accession>A0ABW8ZZ21</accession>
<proteinExistence type="predicted"/>